<proteinExistence type="predicted"/>
<dbReference type="PANTHER" id="PTHR11827:SF103">
    <property type="entry name" value="SODIUM CHLORIDE COTRANSPORTER 69, ISOFORM E"/>
    <property type="match status" value="1"/>
</dbReference>
<evidence type="ECO:0000259" key="5">
    <source>
        <dbReference type="Pfam" id="PF03522"/>
    </source>
</evidence>
<protein>
    <recommendedName>
        <fullName evidence="5">SLC12A transporter C-terminal domain-containing protein</fullName>
    </recommendedName>
</protein>
<dbReference type="GO" id="GO:0055075">
    <property type="term" value="P:potassium ion homeostasis"/>
    <property type="evidence" value="ECO:0007669"/>
    <property type="project" value="TreeGrafter"/>
</dbReference>
<keyword evidence="4" id="KW-0472">Membrane</keyword>
<name>W2TS50_NECAM</name>
<dbReference type="AlphaFoldDB" id="W2TS50"/>
<evidence type="ECO:0000256" key="2">
    <source>
        <dbReference type="ARBA" id="ARBA00022692"/>
    </source>
</evidence>
<sequence length="201" mass="23145">MDKREEGRWDERQEKRMGRRQTYACDLYTCTSYSGSLTVHPPGKRHLRKSLSSSRDKCVIYTIALLLICLCLSDFEEENYYSSILADKKSRMRFSGVSDSSTTPTTVKKTISKRATIDVWWLSDDGGLTLLVPYLLTRKRSHLEGAYLRIFTIAADGVSISSEEERMASLLQKFRIQYKHLHVVAAIKEPRKEMYVGQCKD</sequence>
<keyword evidence="2" id="KW-0812">Transmembrane</keyword>
<dbReference type="OrthoDB" id="2020542at2759"/>
<evidence type="ECO:0000256" key="4">
    <source>
        <dbReference type="ARBA" id="ARBA00023136"/>
    </source>
</evidence>
<evidence type="ECO:0000256" key="1">
    <source>
        <dbReference type="ARBA" id="ARBA00004141"/>
    </source>
</evidence>
<accession>W2TS50</accession>
<dbReference type="EMBL" id="KI658080">
    <property type="protein sequence ID" value="ETN83827.1"/>
    <property type="molecule type" value="Genomic_DNA"/>
</dbReference>
<dbReference type="GO" id="GO:0016020">
    <property type="term" value="C:membrane"/>
    <property type="evidence" value="ECO:0007669"/>
    <property type="project" value="UniProtKB-SubCell"/>
</dbReference>
<dbReference type="KEGG" id="nai:NECAME_07190"/>
<dbReference type="InterPro" id="IPR004842">
    <property type="entry name" value="SLC12A_fam"/>
</dbReference>
<gene>
    <name evidence="6" type="ORF">NECAME_07190</name>
</gene>
<comment type="subcellular location">
    <subcellularLocation>
        <location evidence="1">Membrane</location>
        <topology evidence="1">Multi-pass membrane protein</topology>
    </subcellularLocation>
</comment>
<dbReference type="Proteomes" id="UP000053676">
    <property type="component" value="Unassembled WGS sequence"/>
</dbReference>
<dbReference type="GO" id="GO:1990573">
    <property type="term" value="P:potassium ion import across plasma membrane"/>
    <property type="evidence" value="ECO:0007669"/>
    <property type="project" value="TreeGrafter"/>
</dbReference>
<evidence type="ECO:0000313" key="6">
    <source>
        <dbReference type="EMBL" id="ETN83827.1"/>
    </source>
</evidence>
<evidence type="ECO:0000313" key="7">
    <source>
        <dbReference type="Proteomes" id="UP000053676"/>
    </source>
</evidence>
<dbReference type="InterPro" id="IPR018491">
    <property type="entry name" value="SLC12_C"/>
</dbReference>
<organism evidence="6 7">
    <name type="scientific">Necator americanus</name>
    <name type="common">Human hookworm</name>
    <dbReference type="NCBI Taxonomy" id="51031"/>
    <lineage>
        <taxon>Eukaryota</taxon>
        <taxon>Metazoa</taxon>
        <taxon>Ecdysozoa</taxon>
        <taxon>Nematoda</taxon>
        <taxon>Chromadorea</taxon>
        <taxon>Rhabditida</taxon>
        <taxon>Rhabditina</taxon>
        <taxon>Rhabditomorpha</taxon>
        <taxon>Strongyloidea</taxon>
        <taxon>Ancylostomatidae</taxon>
        <taxon>Bunostominae</taxon>
        <taxon>Necator</taxon>
    </lineage>
</organism>
<keyword evidence="3" id="KW-1133">Transmembrane helix</keyword>
<dbReference type="GO" id="GO:0006884">
    <property type="term" value="P:cell volume homeostasis"/>
    <property type="evidence" value="ECO:0007669"/>
    <property type="project" value="TreeGrafter"/>
</dbReference>
<dbReference type="PANTHER" id="PTHR11827">
    <property type="entry name" value="SOLUTE CARRIER FAMILY 12, CATION COTRANSPORTERS"/>
    <property type="match status" value="1"/>
</dbReference>
<evidence type="ECO:0000256" key="3">
    <source>
        <dbReference type="ARBA" id="ARBA00022989"/>
    </source>
</evidence>
<dbReference type="GO" id="GO:0055064">
    <property type="term" value="P:chloride ion homeostasis"/>
    <property type="evidence" value="ECO:0007669"/>
    <property type="project" value="TreeGrafter"/>
</dbReference>
<feature type="domain" description="SLC12A transporter C-terminal" evidence="5">
    <location>
        <begin position="105"/>
        <end position="193"/>
    </location>
</feature>
<keyword evidence="7" id="KW-1185">Reference proteome</keyword>
<dbReference type="GO" id="GO:0008511">
    <property type="term" value="F:sodium:potassium:chloride symporter activity"/>
    <property type="evidence" value="ECO:0007669"/>
    <property type="project" value="TreeGrafter"/>
</dbReference>
<dbReference type="Pfam" id="PF03522">
    <property type="entry name" value="SLC12"/>
    <property type="match status" value="1"/>
</dbReference>
<dbReference type="GO" id="GO:0055078">
    <property type="term" value="P:sodium ion homeostasis"/>
    <property type="evidence" value="ECO:0007669"/>
    <property type="project" value="TreeGrafter"/>
</dbReference>
<reference evidence="7" key="1">
    <citation type="journal article" date="2014" name="Nat. Genet.">
        <title>Genome of the human hookworm Necator americanus.</title>
        <authorList>
            <person name="Tang Y.T."/>
            <person name="Gao X."/>
            <person name="Rosa B.A."/>
            <person name="Abubucker S."/>
            <person name="Hallsworth-Pepin K."/>
            <person name="Martin J."/>
            <person name="Tyagi R."/>
            <person name="Heizer E."/>
            <person name="Zhang X."/>
            <person name="Bhonagiri-Palsikar V."/>
            <person name="Minx P."/>
            <person name="Warren W.C."/>
            <person name="Wang Q."/>
            <person name="Zhan B."/>
            <person name="Hotez P.J."/>
            <person name="Sternberg P.W."/>
            <person name="Dougall A."/>
            <person name="Gaze S.T."/>
            <person name="Mulvenna J."/>
            <person name="Sotillo J."/>
            <person name="Ranganathan S."/>
            <person name="Rabelo E.M."/>
            <person name="Wilson R.K."/>
            <person name="Felgner P.L."/>
            <person name="Bethony J."/>
            <person name="Hawdon J.M."/>
            <person name="Gasser R.B."/>
            <person name="Loukas A."/>
            <person name="Mitreva M."/>
        </authorList>
    </citation>
    <scope>NUCLEOTIDE SEQUENCE [LARGE SCALE GENOMIC DNA]</scope>
</reference>